<name>Q01SC1_SOLUE</name>
<keyword evidence="1" id="KW-0472">Membrane</keyword>
<proteinExistence type="predicted"/>
<gene>
    <name evidence="3" type="ordered locus">Acid_6527</name>
</gene>
<evidence type="ECO:0000256" key="1">
    <source>
        <dbReference type="SAM" id="Phobius"/>
    </source>
</evidence>
<evidence type="ECO:0000259" key="2">
    <source>
        <dbReference type="Pfam" id="PF07811"/>
    </source>
</evidence>
<keyword evidence="1" id="KW-1133">Transmembrane helix</keyword>
<protein>
    <submittedName>
        <fullName evidence="3">TadE family protein</fullName>
    </submittedName>
</protein>
<accession>Q01SC1</accession>
<dbReference type="HOGENOM" id="CLU_1824049_0_0_0"/>
<sequence>MSNSTPKRRRGSTIVELSLVGSLFFILLLGIMDMGQFLFVQQAIVERARSAARWGAVTDPANTAAIQNMVLYLQPAAPVHGTPSFGLTPAMVAVSTVDPGTDDYRLTVRISGYSYQVLSPYLAASYQGSPITISVPLGSYF</sequence>
<dbReference type="OrthoDB" id="5397339at2"/>
<dbReference type="Pfam" id="PF07811">
    <property type="entry name" value="TadE"/>
    <property type="match status" value="1"/>
</dbReference>
<reference evidence="3" key="1">
    <citation type="submission" date="2006-10" db="EMBL/GenBank/DDBJ databases">
        <title>Complete sequence of Solibacter usitatus Ellin6076.</title>
        <authorList>
            <consortium name="US DOE Joint Genome Institute"/>
            <person name="Copeland A."/>
            <person name="Lucas S."/>
            <person name="Lapidus A."/>
            <person name="Barry K."/>
            <person name="Detter J.C."/>
            <person name="Glavina del Rio T."/>
            <person name="Hammon N."/>
            <person name="Israni S."/>
            <person name="Dalin E."/>
            <person name="Tice H."/>
            <person name="Pitluck S."/>
            <person name="Thompson L.S."/>
            <person name="Brettin T."/>
            <person name="Bruce D."/>
            <person name="Han C."/>
            <person name="Tapia R."/>
            <person name="Gilna P."/>
            <person name="Schmutz J."/>
            <person name="Larimer F."/>
            <person name="Land M."/>
            <person name="Hauser L."/>
            <person name="Kyrpides N."/>
            <person name="Mikhailova N."/>
            <person name="Janssen P.H."/>
            <person name="Kuske C.R."/>
            <person name="Richardson P."/>
        </authorList>
    </citation>
    <scope>NUCLEOTIDE SEQUENCE</scope>
    <source>
        <strain evidence="3">Ellin6076</strain>
    </source>
</reference>
<dbReference type="STRING" id="234267.Acid_6527"/>
<dbReference type="InParanoid" id="Q01SC1"/>
<feature type="transmembrane region" description="Helical" evidence="1">
    <location>
        <begin position="12"/>
        <end position="32"/>
    </location>
</feature>
<feature type="domain" description="TadE-like" evidence="2">
    <location>
        <begin position="11"/>
        <end position="53"/>
    </location>
</feature>
<dbReference type="InterPro" id="IPR012495">
    <property type="entry name" value="TadE-like_dom"/>
</dbReference>
<dbReference type="EMBL" id="CP000473">
    <property type="protein sequence ID" value="ABJ87449.1"/>
    <property type="molecule type" value="Genomic_DNA"/>
</dbReference>
<dbReference type="KEGG" id="sus:Acid_6527"/>
<evidence type="ECO:0000313" key="3">
    <source>
        <dbReference type="EMBL" id="ABJ87449.1"/>
    </source>
</evidence>
<dbReference type="AlphaFoldDB" id="Q01SC1"/>
<organism evidence="3">
    <name type="scientific">Solibacter usitatus (strain Ellin6076)</name>
    <dbReference type="NCBI Taxonomy" id="234267"/>
    <lineage>
        <taxon>Bacteria</taxon>
        <taxon>Pseudomonadati</taxon>
        <taxon>Acidobacteriota</taxon>
        <taxon>Terriglobia</taxon>
        <taxon>Bryobacterales</taxon>
        <taxon>Solibacteraceae</taxon>
        <taxon>Candidatus Solibacter</taxon>
    </lineage>
</organism>
<keyword evidence="1" id="KW-0812">Transmembrane</keyword>